<sequence length="322" mass="37224">EQTIKDYLKLDKYQRSQERQDYRNGHYERKMQTKYGTIEDLTVPRLRNSSTEFNLFDKYETRQPEIDKLIGQLYLAGVSTKKLQGVVKELTGKALSHSSISNINAEIFEKTLTKFQNQSITDDIEYLLLDGIRQPIKDIFGYQDKVGLAAYGIKANGERGLISLRIVSSENEQDAVAFLTDLKERGLRGTQLKLITVDGAPGLLKAIRILYPFKPIQRCWVHKMRNVAAKTKHSLKKAVLGGVKEIFYAPNKQEAVNRFKIWEDQWQVLAERAVKCLADDLPEMLSFYDCPTEDWVMIRSTNYLERAFREIRRRTNSISSFP</sequence>
<dbReference type="GO" id="GO:0004803">
    <property type="term" value="F:transposase activity"/>
    <property type="evidence" value="ECO:0007669"/>
    <property type="project" value="UniProtKB-UniRule"/>
</dbReference>
<evidence type="ECO:0000256" key="5">
    <source>
        <dbReference type="ARBA" id="ARBA00023172"/>
    </source>
</evidence>
<dbReference type="GO" id="GO:0003677">
    <property type="term" value="F:DNA binding"/>
    <property type="evidence" value="ECO:0007669"/>
    <property type="project" value="UniProtKB-UniRule"/>
</dbReference>
<accession>A0A2H0UX72</accession>
<proteinExistence type="inferred from homology"/>
<dbReference type="Pfam" id="PF00872">
    <property type="entry name" value="Transposase_mut"/>
    <property type="match status" value="1"/>
</dbReference>
<gene>
    <name evidence="7" type="ORF">COU03_02025</name>
</gene>
<feature type="non-terminal residue" evidence="7">
    <location>
        <position position="322"/>
    </location>
</feature>
<keyword evidence="6" id="KW-0814">Transposable element</keyword>
<dbReference type="AlphaFoldDB" id="A0A2H0UX72"/>
<reference evidence="8" key="1">
    <citation type="submission" date="2017-09" db="EMBL/GenBank/DDBJ databases">
        <title>Depth-based differentiation of microbial function through sediment-hosted aquifers and enrichment of novel symbionts in the deep terrestrial subsurface.</title>
        <authorList>
            <person name="Probst A.J."/>
            <person name="Ladd B."/>
            <person name="Jarett J.K."/>
            <person name="Geller-Mcgrath D.E."/>
            <person name="Sieber C.M.K."/>
            <person name="Emerson J.B."/>
            <person name="Anantharaman K."/>
            <person name="Thomas B.C."/>
            <person name="Malmstrom R."/>
            <person name="Stieglmeier M."/>
            <person name="Klingl A."/>
            <person name="Woyke T."/>
            <person name="Ryan C.M."/>
            <person name="Banfield J.F."/>
        </authorList>
    </citation>
    <scope>NUCLEOTIDE SEQUENCE [LARGE SCALE GENOMIC DNA]</scope>
</reference>
<comment type="similarity">
    <text evidence="2 6">Belongs to the transposase mutator family.</text>
</comment>
<keyword evidence="4 6" id="KW-0238">DNA-binding</keyword>
<keyword evidence="5 6" id="KW-0233">DNA recombination</keyword>
<organism evidence="7 8">
    <name type="scientific">bacterium (Candidatus Gribaldobacteria) CG10_big_fil_rev_8_21_14_0_10_41_12</name>
    <dbReference type="NCBI Taxonomy" id="2014277"/>
    <lineage>
        <taxon>Bacteria</taxon>
        <taxon>Candidatus Gribaldobacteria</taxon>
    </lineage>
</organism>
<dbReference type="GO" id="GO:0006313">
    <property type="term" value="P:DNA transposition"/>
    <property type="evidence" value="ECO:0007669"/>
    <property type="project" value="UniProtKB-UniRule"/>
</dbReference>
<evidence type="ECO:0000256" key="1">
    <source>
        <dbReference type="ARBA" id="ARBA00002190"/>
    </source>
</evidence>
<comment type="function">
    <text evidence="1 6">Required for the transposition of the insertion element.</text>
</comment>
<dbReference type="EMBL" id="PFAV01000034">
    <property type="protein sequence ID" value="PIR91464.1"/>
    <property type="molecule type" value="Genomic_DNA"/>
</dbReference>
<feature type="non-terminal residue" evidence="7">
    <location>
        <position position="1"/>
    </location>
</feature>
<dbReference type="InterPro" id="IPR001207">
    <property type="entry name" value="Transposase_mutator"/>
</dbReference>
<evidence type="ECO:0000313" key="7">
    <source>
        <dbReference type="EMBL" id="PIR91464.1"/>
    </source>
</evidence>
<evidence type="ECO:0000256" key="4">
    <source>
        <dbReference type="ARBA" id="ARBA00023125"/>
    </source>
</evidence>
<evidence type="ECO:0000256" key="2">
    <source>
        <dbReference type="ARBA" id="ARBA00010961"/>
    </source>
</evidence>
<dbReference type="NCBIfam" id="NF033543">
    <property type="entry name" value="transpos_IS256"/>
    <property type="match status" value="1"/>
</dbReference>
<protein>
    <recommendedName>
        <fullName evidence="6">Mutator family transposase</fullName>
    </recommendedName>
</protein>
<evidence type="ECO:0000256" key="6">
    <source>
        <dbReference type="RuleBase" id="RU365089"/>
    </source>
</evidence>
<dbReference type="PANTHER" id="PTHR33217:SF7">
    <property type="entry name" value="TRANSPOSASE FOR INSERTION SEQUENCE ELEMENT IS1081"/>
    <property type="match status" value="1"/>
</dbReference>
<dbReference type="Proteomes" id="UP000228906">
    <property type="component" value="Unassembled WGS sequence"/>
</dbReference>
<evidence type="ECO:0000313" key="8">
    <source>
        <dbReference type="Proteomes" id="UP000228906"/>
    </source>
</evidence>
<dbReference type="PANTHER" id="PTHR33217">
    <property type="entry name" value="TRANSPOSASE FOR INSERTION SEQUENCE ELEMENT IS1081"/>
    <property type="match status" value="1"/>
</dbReference>
<name>A0A2H0UX72_9BACT</name>
<evidence type="ECO:0000256" key="3">
    <source>
        <dbReference type="ARBA" id="ARBA00022578"/>
    </source>
</evidence>
<comment type="caution">
    <text evidence="7">The sequence shown here is derived from an EMBL/GenBank/DDBJ whole genome shotgun (WGS) entry which is preliminary data.</text>
</comment>
<keyword evidence="3 6" id="KW-0815">Transposition</keyword>